<evidence type="ECO:0000259" key="2">
    <source>
        <dbReference type="PROSITE" id="PS50003"/>
    </source>
</evidence>
<dbReference type="PANTHER" id="PTHR22902:SF27">
    <property type="entry name" value="PLECKSTRIN HOMOLOGY DOMAIN-CONTAINING FAMILY A MEMBER 3"/>
    <property type="match status" value="1"/>
</dbReference>
<dbReference type="PANTHER" id="PTHR22902">
    <property type="entry name" value="SESQUIPEDALIAN"/>
    <property type="match status" value="1"/>
</dbReference>
<evidence type="ECO:0000313" key="3">
    <source>
        <dbReference type="EMBL" id="KAJ3430380.1"/>
    </source>
</evidence>
<dbReference type="SMART" id="SM00233">
    <property type="entry name" value="PH"/>
    <property type="match status" value="2"/>
</dbReference>
<dbReference type="GO" id="GO:0005829">
    <property type="term" value="C:cytosol"/>
    <property type="evidence" value="ECO:0007669"/>
    <property type="project" value="GOC"/>
</dbReference>
<dbReference type="GO" id="GO:0001881">
    <property type="term" value="P:receptor recycling"/>
    <property type="evidence" value="ECO:0007669"/>
    <property type="project" value="TreeGrafter"/>
</dbReference>
<dbReference type="PROSITE" id="PS50003">
    <property type="entry name" value="PH_DOMAIN"/>
    <property type="match status" value="2"/>
</dbReference>
<dbReference type="InterPro" id="IPR045188">
    <property type="entry name" value="Boi1/Boi2-like"/>
</dbReference>
<dbReference type="GO" id="GO:0005769">
    <property type="term" value="C:early endosome"/>
    <property type="evidence" value="ECO:0007669"/>
    <property type="project" value="TreeGrafter"/>
</dbReference>
<sequence>MATKVKTPTVVELEGFLLKQNSKKTKLLKKCNKSWKKRYFKLTSKQLLYSKSKGSKMLGSLNLLEYQCFQKEEITDRFVLRLYKPKHKSIFLEFDSTEQMKKWNKKIQKAISDCAREISIQKDQIQRLKEMHFVKSGWLLKKGYKGIFKSNWKRRFFVLKRNDQTLYYLKSEKYRGKATGSIDLKNIMSITETTFKDEPYGLKLALYSSKRVYQIAANSQSELESWKMTLQQFSPNIYI</sequence>
<proteinExistence type="predicted"/>
<keyword evidence="1" id="KW-0597">Phosphoprotein</keyword>
<comment type="caution">
    <text evidence="3">The sequence shown here is derived from an EMBL/GenBank/DDBJ whole genome shotgun (WGS) entry which is preliminary data.</text>
</comment>
<accession>A0AAV7YPJ3</accession>
<evidence type="ECO:0000313" key="4">
    <source>
        <dbReference type="Proteomes" id="UP001146793"/>
    </source>
</evidence>
<dbReference type="SUPFAM" id="SSF50729">
    <property type="entry name" value="PH domain-like"/>
    <property type="match status" value="2"/>
</dbReference>
<dbReference type="GO" id="GO:0007032">
    <property type="term" value="P:endosome organization"/>
    <property type="evidence" value="ECO:0007669"/>
    <property type="project" value="TreeGrafter"/>
</dbReference>
<dbReference type="Pfam" id="PF00169">
    <property type="entry name" value="PH"/>
    <property type="match status" value="2"/>
</dbReference>
<dbReference type="EMBL" id="JANTQA010000051">
    <property type="protein sequence ID" value="KAJ3430380.1"/>
    <property type="molecule type" value="Genomic_DNA"/>
</dbReference>
<dbReference type="AlphaFoldDB" id="A0AAV7YPJ3"/>
<dbReference type="InterPro" id="IPR001849">
    <property type="entry name" value="PH_domain"/>
</dbReference>
<protein>
    <submittedName>
        <fullName evidence="3">Sesquipedalian</fullName>
    </submittedName>
</protein>
<dbReference type="Proteomes" id="UP001146793">
    <property type="component" value="Unassembled WGS sequence"/>
</dbReference>
<reference evidence="3" key="1">
    <citation type="submission" date="2022-08" db="EMBL/GenBank/DDBJ databases">
        <title>Novel sulphate-reducing endosymbionts in the free-living metamonad Anaeramoeba.</title>
        <authorList>
            <person name="Jerlstrom-Hultqvist J."/>
            <person name="Cepicka I."/>
            <person name="Gallot-Lavallee L."/>
            <person name="Salas-Leiva D."/>
            <person name="Curtis B.A."/>
            <person name="Zahonova K."/>
            <person name="Pipaliya S."/>
            <person name="Dacks J."/>
            <person name="Roger A.J."/>
        </authorList>
    </citation>
    <scope>NUCLEOTIDE SEQUENCE</scope>
    <source>
        <strain evidence="3">Busselton2</strain>
    </source>
</reference>
<organism evidence="3 4">
    <name type="scientific">Anaeramoeba flamelloides</name>
    <dbReference type="NCBI Taxonomy" id="1746091"/>
    <lineage>
        <taxon>Eukaryota</taxon>
        <taxon>Metamonada</taxon>
        <taxon>Anaeramoebidae</taxon>
        <taxon>Anaeramoeba</taxon>
    </lineage>
</organism>
<evidence type="ECO:0000256" key="1">
    <source>
        <dbReference type="ARBA" id="ARBA00022553"/>
    </source>
</evidence>
<name>A0AAV7YPJ3_9EUKA</name>
<dbReference type="InterPro" id="IPR011993">
    <property type="entry name" value="PH-like_dom_sf"/>
</dbReference>
<gene>
    <name evidence="3" type="ORF">M0812_23386</name>
</gene>
<feature type="domain" description="PH" evidence="2">
    <location>
        <begin position="10"/>
        <end position="112"/>
    </location>
</feature>
<dbReference type="GO" id="GO:0005802">
    <property type="term" value="C:trans-Golgi network"/>
    <property type="evidence" value="ECO:0007669"/>
    <property type="project" value="TreeGrafter"/>
</dbReference>
<dbReference type="Gene3D" id="2.30.29.30">
    <property type="entry name" value="Pleckstrin-homology domain (PH domain)/Phosphotyrosine-binding domain (PTB)"/>
    <property type="match status" value="2"/>
</dbReference>
<feature type="domain" description="PH" evidence="2">
    <location>
        <begin position="132"/>
        <end position="235"/>
    </location>
</feature>
<dbReference type="GO" id="GO:0042147">
    <property type="term" value="P:retrograde transport, endosome to Golgi"/>
    <property type="evidence" value="ECO:0007669"/>
    <property type="project" value="TreeGrafter"/>
</dbReference>
<dbReference type="GO" id="GO:0055037">
    <property type="term" value="C:recycling endosome"/>
    <property type="evidence" value="ECO:0007669"/>
    <property type="project" value="TreeGrafter"/>
</dbReference>